<comment type="caution">
    <text evidence="1">The sequence shown here is derived from an EMBL/GenBank/DDBJ whole genome shotgun (WGS) entry which is preliminary data.</text>
</comment>
<protein>
    <submittedName>
        <fullName evidence="1">Uncharacterized protein</fullName>
    </submittedName>
</protein>
<name>A0A645J740_9ZZZZ</name>
<accession>A0A645J740</accession>
<reference evidence="1" key="1">
    <citation type="submission" date="2019-08" db="EMBL/GenBank/DDBJ databases">
        <authorList>
            <person name="Kucharzyk K."/>
            <person name="Murdoch R.W."/>
            <person name="Higgins S."/>
            <person name="Loffler F."/>
        </authorList>
    </citation>
    <scope>NUCLEOTIDE SEQUENCE</scope>
</reference>
<dbReference type="EMBL" id="VSSQ01133442">
    <property type="protein sequence ID" value="MPN59431.1"/>
    <property type="molecule type" value="Genomic_DNA"/>
</dbReference>
<dbReference type="AlphaFoldDB" id="A0A645J740"/>
<sequence length="65" mass="7415">MERHFALEFDHVDAEQLGRPVRPEFGRDRRPVAVDAAIGIEHALFAGVWRRHCGVLHLHSVDCCL</sequence>
<organism evidence="1">
    <name type="scientific">bioreactor metagenome</name>
    <dbReference type="NCBI Taxonomy" id="1076179"/>
    <lineage>
        <taxon>unclassified sequences</taxon>
        <taxon>metagenomes</taxon>
        <taxon>ecological metagenomes</taxon>
    </lineage>
</organism>
<evidence type="ECO:0000313" key="1">
    <source>
        <dbReference type="EMBL" id="MPN59431.1"/>
    </source>
</evidence>
<proteinExistence type="predicted"/>
<gene>
    <name evidence="1" type="ORF">SDC9_207152</name>
</gene>